<keyword evidence="2" id="KW-0645">Protease</keyword>
<proteinExistence type="inferred from homology"/>
<dbReference type="InParanoid" id="A0A7E5WCV6"/>
<evidence type="ECO:0000256" key="2">
    <source>
        <dbReference type="ARBA" id="ARBA00022670"/>
    </source>
</evidence>
<dbReference type="OrthoDB" id="5565075at2759"/>
<comment type="similarity">
    <text evidence="1">Belongs to the peptidase S1 family.</text>
</comment>
<keyword evidence="4" id="KW-0720">Serine protease</keyword>
<evidence type="ECO:0000256" key="6">
    <source>
        <dbReference type="SAM" id="SignalP"/>
    </source>
</evidence>
<name>A0A7E5WCV6_TRINI</name>
<dbReference type="PROSITE" id="PS50240">
    <property type="entry name" value="TRYPSIN_DOM"/>
    <property type="match status" value="1"/>
</dbReference>
<dbReference type="InterPro" id="IPR001314">
    <property type="entry name" value="Peptidase_S1A"/>
</dbReference>
<dbReference type="InterPro" id="IPR009003">
    <property type="entry name" value="Peptidase_S1_PA"/>
</dbReference>
<keyword evidence="8" id="KW-1185">Reference proteome</keyword>
<feature type="signal peptide" evidence="6">
    <location>
        <begin position="1"/>
        <end position="15"/>
    </location>
</feature>
<feature type="domain" description="Peptidase S1" evidence="7">
    <location>
        <begin position="42"/>
        <end position="313"/>
    </location>
</feature>
<dbReference type="Proteomes" id="UP000322000">
    <property type="component" value="Chromosome 2"/>
</dbReference>
<keyword evidence="6" id="KW-0732">Signal</keyword>
<evidence type="ECO:0000259" key="7">
    <source>
        <dbReference type="PROSITE" id="PS50240"/>
    </source>
</evidence>
<feature type="chain" id="PRO_5028921782" evidence="6">
    <location>
        <begin position="16"/>
        <end position="313"/>
    </location>
</feature>
<keyword evidence="3" id="KW-0378">Hydrolase</keyword>
<keyword evidence="5" id="KW-1015">Disulfide bond</keyword>
<gene>
    <name evidence="9" type="primary">LOC113501549</name>
</gene>
<dbReference type="PANTHER" id="PTHR24276">
    <property type="entry name" value="POLYSERASE-RELATED"/>
    <property type="match status" value="1"/>
</dbReference>
<evidence type="ECO:0000313" key="8">
    <source>
        <dbReference type="Proteomes" id="UP000322000"/>
    </source>
</evidence>
<organism evidence="8 9">
    <name type="scientific">Trichoplusia ni</name>
    <name type="common">Cabbage looper</name>
    <dbReference type="NCBI Taxonomy" id="7111"/>
    <lineage>
        <taxon>Eukaryota</taxon>
        <taxon>Metazoa</taxon>
        <taxon>Ecdysozoa</taxon>
        <taxon>Arthropoda</taxon>
        <taxon>Hexapoda</taxon>
        <taxon>Insecta</taxon>
        <taxon>Pterygota</taxon>
        <taxon>Neoptera</taxon>
        <taxon>Endopterygota</taxon>
        <taxon>Lepidoptera</taxon>
        <taxon>Glossata</taxon>
        <taxon>Ditrysia</taxon>
        <taxon>Noctuoidea</taxon>
        <taxon>Noctuidae</taxon>
        <taxon>Plusiinae</taxon>
        <taxon>Trichoplusia</taxon>
    </lineage>
</organism>
<dbReference type="SMART" id="SM00020">
    <property type="entry name" value="Tryp_SPc"/>
    <property type="match status" value="1"/>
</dbReference>
<dbReference type="PANTHER" id="PTHR24276:SF98">
    <property type="entry name" value="FI18310P1-RELATED"/>
    <property type="match status" value="1"/>
</dbReference>
<dbReference type="Pfam" id="PF00089">
    <property type="entry name" value="Trypsin"/>
    <property type="match status" value="1"/>
</dbReference>
<evidence type="ECO:0000256" key="4">
    <source>
        <dbReference type="ARBA" id="ARBA00022825"/>
    </source>
</evidence>
<dbReference type="KEGG" id="tnl:113501549"/>
<dbReference type="AlphaFoldDB" id="A0A7E5WCV6"/>
<dbReference type="GO" id="GO:0004252">
    <property type="term" value="F:serine-type endopeptidase activity"/>
    <property type="evidence" value="ECO:0007669"/>
    <property type="project" value="InterPro"/>
</dbReference>
<evidence type="ECO:0000256" key="3">
    <source>
        <dbReference type="ARBA" id="ARBA00022801"/>
    </source>
</evidence>
<reference evidence="9" key="1">
    <citation type="submission" date="2025-08" db="UniProtKB">
        <authorList>
            <consortium name="RefSeq"/>
        </authorList>
    </citation>
    <scope>IDENTIFICATION</scope>
</reference>
<evidence type="ECO:0000256" key="1">
    <source>
        <dbReference type="ARBA" id="ARBA00007664"/>
    </source>
</evidence>
<accession>A0A7E5WCV6</accession>
<dbReference type="GeneID" id="113501549"/>
<evidence type="ECO:0000313" key="9">
    <source>
        <dbReference type="RefSeq" id="XP_026738548.1"/>
    </source>
</evidence>
<dbReference type="InterPro" id="IPR001254">
    <property type="entry name" value="Trypsin_dom"/>
</dbReference>
<dbReference type="CDD" id="cd00190">
    <property type="entry name" value="Tryp_SPc"/>
    <property type="match status" value="1"/>
</dbReference>
<sequence>MKVLLLVCLLGVVAAEERLLKYHELVGIPEAARIRRQESMRVVGSVGSYNGEHPFMAGLIITLNSKATSVCGGSLLNHYRVLTSGRCMDDGYYQAERVLVVLGSTKLFSGGTRVYANTAYLHPNFNASTFTDDIAMLSVPYISYNRYISPILLPYGISNTFQGYSSEIIGYGTTSDSASLNTGQSLRDTFVQVVSNSFCSQIYGSSITSDIMCTSGMNGKGACSGDYGGPLILRRYSGTGNQDLLVSSRVCFVLKSLQCADFNSYQGHIIEAFDINPKALKTYRCDILYGRCRLSVRLPNRPHPSLFIHQLDK</sequence>
<dbReference type="InterPro" id="IPR050430">
    <property type="entry name" value="Peptidase_S1"/>
</dbReference>
<dbReference type="GO" id="GO:0006508">
    <property type="term" value="P:proteolysis"/>
    <property type="evidence" value="ECO:0007669"/>
    <property type="project" value="UniProtKB-KW"/>
</dbReference>
<dbReference type="InterPro" id="IPR043504">
    <property type="entry name" value="Peptidase_S1_PA_chymotrypsin"/>
</dbReference>
<dbReference type="PRINTS" id="PR00722">
    <property type="entry name" value="CHYMOTRYPSIN"/>
</dbReference>
<evidence type="ECO:0000256" key="5">
    <source>
        <dbReference type="ARBA" id="ARBA00023157"/>
    </source>
</evidence>
<dbReference type="Gene3D" id="2.40.10.10">
    <property type="entry name" value="Trypsin-like serine proteases"/>
    <property type="match status" value="2"/>
</dbReference>
<protein>
    <submittedName>
        <fullName evidence="9">Collagenase-like</fullName>
    </submittedName>
</protein>
<dbReference type="RefSeq" id="XP_026738548.1">
    <property type="nucleotide sequence ID" value="XM_026882747.1"/>
</dbReference>
<dbReference type="SUPFAM" id="SSF50494">
    <property type="entry name" value="Trypsin-like serine proteases"/>
    <property type="match status" value="1"/>
</dbReference>